<feature type="domain" description="ABC transporter" evidence="5">
    <location>
        <begin position="6"/>
        <end position="256"/>
    </location>
</feature>
<dbReference type="EMBL" id="JAEEGB010000026">
    <property type="protein sequence ID" value="MBI6874552.1"/>
    <property type="molecule type" value="Genomic_DNA"/>
</dbReference>
<dbReference type="PANTHER" id="PTHR43776">
    <property type="entry name" value="TRANSPORT ATP-BINDING PROTEIN"/>
    <property type="match status" value="1"/>
</dbReference>
<dbReference type="PROSITE" id="PS00211">
    <property type="entry name" value="ABC_TRANSPORTER_1"/>
    <property type="match status" value="1"/>
</dbReference>
<gene>
    <name evidence="6" type="ORF">I6U51_17905</name>
</gene>
<sequence length="321" mass="36046">MEKTMVKVEHLKKYFPITGGVFQRVVGHVKAVDDVSFEVKVGETLGLVGESGCGKSTTGRTLLRLIEKTNGNVFFNDRDIYKLNKNEMRKLRTKMQIIFQDPYSSLNPRMTVGEIVGEALLDHELCSKADVKDRVLETLEICGLASYHMKRYPHEFSGGQRQRIGIARSLIFNPEFIVADEPVSALDVSIQAQIINLLTDLQQKRGFSYLFISHDLSVVQHISHRIGVMYLGSLVELAEKEELFKNPLHPYTKALLSAVPVPDPTLKRNRIILKGDIPSPAKPPAGCKFHTRCPYAKERCTNEVPQYKDAGSGHFVACHLV</sequence>
<comment type="caution">
    <text evidence="6">The sequence shown here is derived from an EMBL/GenBank/DDBJ whole genome shotgun (WGS) entry which is preliminary data.</text>
</comment>
<dbReference type="InterPro" id="IPR050319">
    <property type="entry name" value="ABC_transp_ATP-bind"/>
</dbReference>
<organism evidence="6 7">
    <name type="scientific">Clostridium aciditolerans</name>
    <dbReference type="NCBI Taxonomy" id="339861"/>
    <lineage>
        <taxon>Bacteria</taxon>
        <taxon>Bacillati</taxon>
        <taxon>Bacillota</taxon>
        <taxon>Clostridia</taxon>
        <taxon>Eubacteriales</taxon>
        <taxon>Clostridiaceae</taxon>
        <taxon>Clostridium</taxon>
    </lineage>
</organism>
<evidence type="ECO:0000256" key="2">
    <source>
        <dbReference type="ARBA" id="ARBA00022448"/>
    </source>
</evidence>
<evidence type="ECO:0000256" key="1">
    <source>
        <dbReference type="ARBA" id="ARBA00005417"/>
    </source>
</evidence>
<dbReference type="NCBIfam" id="TIGR01727">
    <property type="entry name" value="oligo_HPY"/>
    <property type="match status" value="1"/>
</dbReference>
<dbReference type="Pfam" id="PF08352">
    <property type="entry name" value="oligo_HPY"/>
    <property type="match status" value="1"/>
</dbReference>
<dbReference type="AlphaFoldDB" id="A0A934I0K6"/>
<evidence type="ECO:0000256" key="4">
    <source>
        <dbReference type="ARBA" id="ARBA00022840"/>
    </source>
</evidence>
<dbReference type="GO" id="GO:0005524">
    <property type="term" value="F:ATP binding"/>
    <property type="evidence" value="ECO:0007669"/>
    <property type="project" value="UniProtKB-KW"/>
</dbReference>
<dbReference type="Proteomes" id="UP000622687">
    <property type="component" value="Unassembled WGS sequence"/>
</dbReference>
<name>A0A934I0K6_9CLOT</name>
<dbReference type="PANTHER" id="PTHR43776:SF8">
    <property type="entry name" value="ABC TRANSPORTER, ATP-BINDING PROTEIN"/>
    <property type="match status" value="1"/>
</dbReference>
<reference evidence="6" key="1">
    <citation type="submission" date="2020-12" db="EMBL/GenBank/DDBJ databases">
        <title>Clostridium thailandense sp. nov., a novel acetogenic bacterium isolated from peat land soil in Thailand.</title>
        <authorList>
            <person name="Chaikitkaew S."/>
            <person name="Birkeland N.K."/>
        </authorList>
    </citation>
    <scope>NUCLEOTIDE SEQUENCE</scope>
    <source>
        <strain evidence="6">DSM 17425</strain>
    </source>
</reference>
<dbReference type="InterPro" id="IPR003439">
    <property type="entry name" value="ABC_transporter-like_ATP-bd"/>
</dbReference>
<dbReference type="CDD" id="cd03257">
    <property type="entry name" value="ABC_NikE_OppD_transporters"/>
    <property type="match status" value="1"/>
</dbReference>
<dbReference type="InterPro" id="IPR003593">
    <property type="entry name" value="AAA+_ATPase"/>
</dbReference>
<dbReference type="FunFam" id="3.40.50.300:FF:000016">
    <property type="entry name" value="Oligopeptide ABC transporter ATP-binding component"/>
    <property type="match status" value="1"/>
</dbReference>
<keyword evidence="3" id="KW-0547">Nucleotide-binding</keyword>
<dbReference type="InterPro" id="IPR017871">
    <property type="entry name" value="ABC_transporter-like_CS"/>
</dbReference>
<dbReference type="SUPFAM" id="SSF52540">
    <property type="entry name" value="P-loop containing nucleoside triphosphate hydrolases"/>
    <property type="match status" value="1"/>
</dbReference>
<dbReference type="GO" id="GO:0015833">
    <property type="term" value="P:peptide transport"/>
    <property type="evidence" value="ECO:0007669"/>
    <property type="project" value="InterPro"/>
</dbReference>
<evidence type="ECO:0000313" key="7">
    <source>
        <dbReference type="Proteomes" id="UP000622687"/>
    </source>
</evidence>
<dbReference type="GO" id="GO:0016887">
    <property type="term" value="F:ATP hydrolysis activity"/>
    <property type="evidence" value="ECO:0007669"/>
    <property type="project" value="InterPro"/>
</dbReference>
<keyword evidence="7" id="KW-1185">Reference proteome</keyword>
<dbReference type="InterPro" id="IPR027417">
    <property type="entry name" value="P-loop_NTPase"/>
</dbReference>
<keyword evidence="4 6" id="KW-0067">ATP-binding</keyword>
<dbReference type="Pfam" id="PF00005">
    <property type="entry name" value="ABC_tran"/>
    <property type="match status" value="1"/>
</dbReference>
<dbReference type="GO" id="GO:0055085">
    <property type="term" value="P:transmembrane transport"/>
    <property type="evidence" value="ECO:0007669"/>
    <property type="project" value="UniProtKB-ARBA"/>
</dbReference>
<dbReference type="NCBIfam" id="NF008453">
    <property type="entry name" value="PRK11308.1"/>
    <property type="match status" value="1"/>
</dbReference>
<accession>A0A934I0K6</accession>
<comment type="similarity">
    <text evidence="1">Belongs to the ABC transporter superfamily.</text>
</comment>
<dbReference type="RefSeq" id="WP_211143922.1">
    <property type="nucleotide sequence ID" value="NZ_JAEEGB010000026.1"/>
</dbReference>
<keyword evidence="2" id="KW-0813">Transport</keyword>
<evidence type="ECO:0000313" key="6">
    <source>
        <dbReference type="EMBL" id="MBI6874552.1"/>
    </source>
</evidence>
<dbReference type="InterPro" id="IPR013563">
    <property type="entry name" value="Oligopep_ABC_C"/>
</dbReference>
<protein>
    <submittedName>
        <fullName evidence="6">Dipeptide ABC transporter ATP-binding protein</fullName>
    </submittedName>
</protein>
<evidence type="ECO:0000259" key="5">
    <source>
        <dbReference type="PROSITE" id="PS50893"/>
    </source>
</evidence>
<dbReference type="Gene3D" id="3.40.50.300">
    <property type="entry name" value="P-loop containing nucleotide triphosphate hydrolases"/>
    <property type="match status" value="1"/>
</dbReference>
<proteinExistence type="inferred from homology"/>
<dbReference type="SMART" id="SM00382">
    <property type="entry name" value="AAA"/>
    <property type="match status" value="1"/>
</dbReference>
<evidence type="ECO:0000256" key="3">
    <source>
        <dbReference type="ARBA" id="ARBA00022741"/>
    </source>
</evidence>
<dbReference type="PROSITE" id="PS50893">
    <property type="entry name" value="ABC_TRANSPORTER_2"/>
    <property type="match status" value="1"/>
</dbReference>